<evidence type="ECO:0000256" key="7">
    <source>
        <dbReference type="ARBA" id="ARBA00022842"/>
    </source>
</evidence>
<keyword evidence="6 9" id="KW-0862">Zinc</keyword>
<feature type="binding site" evidence="9">
    <location>
        <position position="214"/>
    </location>
    <ligand>
        <name>Mg(2+)</name>
        <dbReference type="ChEBI" id="CHEBI:18420"/>
    </ligand>
</feature>
<dbReference type="SMART" id="SM00098">
    <property type="entry name" value="alkPPc"/>
    <property type="match status" value="1"/>
</dbReference>
<comment type="caution">
    <text evidence="13">The sequence shown here is derived from an EMBL/GenBank/DDBJ whole genome shotgun (WGS) entry which is preliminary data.</text>
</comment>
<dbReference type="Proteomes" id="UP000187429">
    <property type="component" value="Unassembled WGS sequence"/>
</dbReference>
<keyword evidence="3" id="KW-0597">Phosphoprotein</keyword>
<dbReference type="Pfam" id="PF00245">
    <property type="entry name" value="Alk_phosphatase"/>
    <property type="match status" value="1"/>
</dbReference>
<reference evidence="14" key="1">
    <citation type="submission" date="2017-01" db="EMBL/GenBank/DDBJ databases">
        <authorList>
            <person name="Wang Y."/>
            <person name="White M."/>
            <person name="Kvist S."/>
            <person name="Moncalvo J.-M."/>
        </authorList>
    </citation>
    <scope>NUCLEOTIDE SEQUENCE [LARGE SCALE GENOMIC DNA]</scope>
    <source>
        <strain evidence="14">ID-206-W2</strain>
    </source>
</reference>
<feature type="binding site" evidence="9">
    <location>
        <position position="115"/>
    </location>
    <ligand>
        <name>Zn(2+)</name>
        <dbReference type="ChEBI" id="CHEBI:29105"/>
        <label>2</label>
    </ligand>
</feature>
<evidence type="ECO:0000313" key="14">
    <source>
        <dbReference type="Proteomes" id="UP000187429"/>
    </source>
</evidence>
<evidence type="ECO:0000256" key="11">
    <source>
        <dbReference type="RuleBase" id="RU003947"/>
    </source>
</evidence>
<accession>A0A1R1YU07</accession>
<dbReference type="SUPFAM" id="SSF53649">
    <property type="entry name" value="Alkaline phosphatase-like"/>
    <property type="match status" value="1"/>
</dbReference>
<evidence type="ECO:0000256" key="4">
    <source>
        <dbReference type="ARBA" id="ARBA00022723"/>
    </source>
</evidence>
<dbReference type="InterPro" id="IPR017850">
    <property type="entry name" value="Alkaline_phosphatase_core_sf"/>
</dbReference>
<evidence type="ECO:0000256" key="3">
    <source>
        <dbReference type="ARBA" id="ARBA00022553"/>
    </source>
</evidence>
<feature type="binding site" evidence="9">
    <location>
        <position position="216"/>
    </location>
    <ligand>
        <name>Mg(2+)</name>
        <dbReference type="ChEBI" id="CHEBI:18420"/>
    </ligand>
</feature>
<dbReference type="GO" id="GO:0046872">
    <property type="term" value="F:metal ion binding"/>
    <property type="evidence" value="ECO:0007669"/>
    <property type="project" value="UniProtKB-KW"/>
</dbReference>
<feature type="active site" description="Phosphoserine intermediate" evidence="8">
    <location>
        <position position="163"/>
    </location>
</feature>
<dbReference type="CDD" id="cd16012">
    <property type="entry name" value="ALP"/>
    <property type="match status" value="1"/>
</dbReference>
<comment type="cofactor">
    <cofactor evidence="9">
        <name>Mg(2+)</name>
        <dbReference type="ChEBI" id="CHEBI:18420"/>
    </cofactor>
    <text evidence="9">Binds 1 Mg(2+) ion.</text>
</comment>
<dbReference type="EC" id="3.1.3.1" evidence="2 11"/>
<feature type="binding site" evidence="9">
    <location>
        <position position="401"/>
    </location>
    <ligand>
        <name>Zn(2+)</name>
        <dbReference type="ChEBI" id="CHEBI:29105"/>
        <label>2</label>
    </ligand>
</feature>
<organism evidence="13 14">
    <name type="scientific">Smittium culicis</name>
    <dbReference type="NCBI Taxonomy" id="133412"/>
    <lineage>
        <taxon>Eukaryota</taxon>
        <taxon>Fungi</taxon>
        <taxon>Fungi incertae sedis</taxon>
        <taxon>Zoopagomycota</taxon>
        <taxon>Kickxellomycotina</taxon>
        <taxon>Harpellomycetes</taxon>
        <taxon>Harpellales</taxon>
        <taxon>Legeriomycetaceae</taxon>
        <taxon>Smittium</taxon>
    </lineage>
</organism>
<dbReference type="OrthoDB" id="7392499at2759"/>
<evidence type="ECO:0000313" key="13">
    <source>
        <dbReference type="EMBL" id="OMJ30345.1"/>
    </source>
</evidence>
<sequence length="574" mass="63279">MSNNKTASDNSDSEQVLNEDFISDSEQILRKDFISGSSTSLLNIQENFVPDSPLINPQYNNVSSKKSNSFIKKSFFFALGSTFVLSIFLISNFLTEKKAQVKSDGPINVILMISDGFGPASETMARQFYQSTNRLPASWKSPLDDILVGSSRTQSSDSLITDSAAGATAFSCAMKSYNGAIAVDPSKKACGTILEAAKLKGMLTGLVATSRITHATPGSFSAHVINRDMEDLIAQYQIGNFSLGPVVDLMFGGGRCFFLPNSDINSCRKDNRDLISEAQNKGFTAISSIEQLNSLNSNQKLPLMGLFSGSHMDYEIDRDPLKQPSLSSMADKAIKILSESSSKTSTGFFLMIEGSRIDMAAHSNDPATHIREIISYWDTVKLVRNFVDKNPNTVVVSVSDHETGGLSVARQLGPEYPDYLWNPKALINVKMSIENISKKLLYFFNDNQNSNLDAKREFVKNVVFTKWLQVHEFEKEEVEALTTAEKSTILRQHLSDIISKRALLGWATHGHSAVDVNLYAYGYQSSQLRGNNENSDIGSFIKNILNLDLESVTKLISNDPTVQKTPFSSSEWLG</sequence>
<evidence type="ECO:0000256" key="9">
    <source>
        <dbReference type="PIRSR" id="PIRSR601952-2"/>
    </source>
</evidence>
<feature type="binding site" evidence="9">
    <location>
        <position position="358"/>
    </location>
    <ligand>
        <name>Zn(2+)</name>
        <dbReference type="ChEBI" id="CHEBI:29105"/>
        <label>2</label>
    </ligand>
</feature>
<feature type="binding site" evidence="9">
    <location>
        <position position="115"/>
    </location>
    <ligand>
        <name>Mg(2+)</name>
        <dbReference type="ChEBI" id="CHEBI:18420"/>
    </ligand>
</feature>
<dbReference type="PANTHER" id="PTHR11596">
    <property type="entry name" value="ALKALINE PHOSPHATASE"/>
    <property type="match status" value="1"/>
</dbReference>
<dbReference type="GO" id="GO:0000329">
    <property type="term" value="C:fungal-type vacuole membrane"/>
    <property type="evidence" value="ECO:0007669"/>
    <property type="project" value="TreeGrafter"/>
</dbReference>
<comment type="cofactor">
    <cofactor evidence="9">
        <name>Zn(2+)</name>
        <dbReference type="ChEBI" id="CHEBI:29105"/>
    </cofactor>
    <text evidence="9">Binds 2 Zn(2+) ions.</text>
</comment>
<evidence type="ECO:0000256" key="5">
    <source>
        <dbReference type="ARBA" id="ARBA00022801"/>
    </source>
</evidence>
<evidence type="ECO:0000256" key="1">
    <source>
        <dbReference type="ARBA" id="ARBA00005984"/>
    </source>
</evidence>
<protein>
    <recommendedName>
        <fullName evidence="2 11">Alkaline phosphatase</fullName>
        <ecNumber evidence="2 11">3.1.3.1</ecNumber>
    </recommendedName>
</protein>
<dbReference type="PROSITE" id="PS00123">
    <property type="entry name" value="ALKALINE_PHOSPHATASE"/>
    <property type="match status" value="1"/>
</dbReference>
<comment type="similarity">
    <text evidence="1 10">Belongs to the alkaline phosphatase family.</text>
</comment>
<keyword evidence="12" id="KW-0812">Transmembrane</keyword>
<name>A0A1R1YU07_9FUNG</name>
<dbReference type="EMBL" id="LSSM01000026">
    <property type="protein sequence ID" value="OMJ30345.1"/>
    <property type="molecule type" value="Genomic_DNA"/>
</dbReference>
<dbReference type="Gene3D" id="1.10.60.40">
    <property type="match status" value="1"/>
</dbReference>
<evidence type="ECO:0000256" key="2">
    <source>
        <dbReference type="ARBA" id="ARBA00012647"/>
    </source>
</evidence>
<evidence type="ECO:0000256" key="8">
    <source>
        <dbReference type="PIRSR" id="PIRSR601952-1"/>
    </source>
</evidence>
<keyword evidence="5 11" id="KW-0378">Hydrolase</keyword>
<dbReference type="PANTHER" id="PTHR11596:SF5">
    <property type="entry name" value="ALKALINE PHOSPHATASE"/>
    <property type="match status" value="1"/>
</dbReference>
<feature type="binding site" evidence="9">
    <location>
        <position position="362"/>
    </location>
    <ligand>
        <name>Zn(2+)</name>
        <dbReference type="ChEBI" id="CHEBI:29105"/>
        <label>2</label>
    </ligand>
</feature>
<keyword evidence="7 9" id="KW-0460">Magnesium</keyword>
<evidence type="ECO:0000256" key="10">
    <source>
        <dbReference type="RuleBase" id="RU003946"/>
    </source>
</evidence>
<proteinExistence type="inferred from homology"/>
<keyword evidence="14" id="KW-1185">Reference proteome</keyword>
<feature type="transmembrane region" description="Helical" evidence="12">
    <location>
        <begin position="75"/>
        <end position="94"/>
    </location>
</feature>
<gene>
    <name evidence="13" type="ORF">AYI69_g119</name>
</gene>
<feature type="binding site" evidence="9">
    <location>
        <position position="511"/>
    </location>
    <ligand>
        <name>Zn(2+)</name>
        <dbReference type="ChEBI" id="CHEBI:29105"/>
        <label>2</label>
    </ligand>
</feature>
<dbReference type="InterPro" id="IPR018299">
    <property type="entry name" value="Alkaline_phosphatase_AS"/>
</dbReference>
<dbReference type="Gene3D" id="3.40.720.10">
    <property type="entry name" value="Alkaline Phosphatase, subunit A"/>
    <property type="match status" value="1"/>
</dbReference>
<evidence type="ECO:0000256" key="12">
    <source>
        <dbReference type="SAM" id="Phobius"/>
    </source>
</evidence>
<feature type="binding site" evidence="9">
    <location>
        <position position="400"/>
    </location>
    <ligand>
        <name>Zn(2+)</name>
        <dbReference type="ChEBI" id="CHEBI:29105"/>
        <label>2</label>
    </ligand>
</feature>
<dbReference type="PRINTS" id="PR00113">
    <property type="entry name" value="ALKPHPHTASE"/>
</dbReference>
<dbReference type="GO" id="GO:0004035">
    <property type="term" value="F:alkaline phosphatase activity"/>
    <property type="evidence" value="ECO:0007669"/>
    <property type="project" value="UniProtKB-EC"/>
</dbReference>
<keyword evidence="12" id="KW-0472">Membrane</keyword>
<feature type="binding site" evidence="9">
    <location>
        <position position="353"/>
    </location>
    <ligand>
        <name>Zn(2+)</name>
        <dbReference type="ChEBI" id="CHEBI:29105"/>
        <label>1</label>
    </ligand>
</feature>
<dbReference type="AlphaFoldDB" id="A0A1R1YU07"/>
<dbReference type="InterPro" id="IPR001952">
    <property type="entry name" value="Alkaline_phosphatase"/>
</dbReference>
<keyword evidence="12" id="KW-1133">Transmembrane helix</keyword>
<comment type="catalytic activity">
    <reaction evidence="11">
        <text>a phosphate monoester + H2O = an alcohol + phosphate</text>
        <dbReference type="Rhea" id="RHEA:15017"/>
        <dbReference type="ChEBI" id="CHEBI:15377"/>
        <dbReference type="ChEBI" id="CHEBI:30879"/>
        <dbReference type="ChEBI" id="CHEBI:43474"/>
        <dbReference type="ChEBI" id="CHEBI:67140"/>
        <dbReference type="EC" id="3.1.3.1"/>
    </reaction>
</comment>
<keyword evidence="4 9" id="KW-0479">Metal-binding</keyword>
<evidence type="ECO:0000256" key="6">
    <source>
        <dbReference type="ARBA" id="ARBA00022833"/>
    </source>
</evidence>